<dbReference type="PATRIC" id="fig|1209989.3.peg.328"/>
<keyword evidence="5" id="KW-1185">Reference proteome</keyword>
<name>F4LTF5_TEPAE</name>
<dbReference type="Proteomes" id="UP000010802">
    <property type="component" value="Chromosome"/>
</dbReference>
<dbReference type="PANTHER" id="PTHR43479:SF11">
    <property type="entry name" value="ACREF_ENVCD OPERON REPRESSOR-RELATED"/>
    <property type="match status" value="1"/>
</dbReference>
<dbReference type="InterPro" id="IPR001647">
    <property type="entry name" value="HTH_TetR"/>
</dbReference>
<gene>
    <name evidence="4" type="ordered locus">TEPIRE1_0315</name>
</gene>
<organism evidence="4 5">
    <name type="scientific">Tepidanaerobacter acetatoxydans (strain DSM 21804 / JCM 16047 / Re1)</name>
    <dbReference type="NCBI Taxonomy" id="1209989"/>
    <lineage>
        <taxon>Bacteria</taxon>
        <taxon>Bacillati</taxon>
        <taxon>Bacillota</taxon>
        <taxon>Clostridia</taxon>
        <taxon>Thermosediminibacterales</taxon>
        <taxon>Tepidanaerobacteraceae</taxon>
        <taxon>Tepidanaerobacter</taxon>
    </lineage>
</organism>
<dbReference type="PANTHER" id="PTHR43479">
    <property type="entry name" value="ACREF/ENVCD OPERON REPRESSOR-RELATED"/>
    <property type="match status" value="1"/>
</dbReference>
<dbReference type="STRING" id="1209989.TepRe1_0283"/>
<dbReference type="PRINTS" id="PR00455">
    <property type="entry name" value="HTHTETR"/>
</dbReference>
<reference evidence="5" key="1">
    <citation type="journal article" date="2013" name="Genome Announc.">
        <title>First genome sequence of a syntrophic acetate-oxidizing bacterium, Tepidanaerobacter acetatoxydans strain Re1.</title>
        <authorList>
            <person name="Manzoor S."/>
            <person name="Bongcam-Rudloff E."/>
            <person name="Schnurer A."/>
            <person name="Muller B."/>
        </authorList>
    </citation>
    <scope>NUCLEOTIDE SEQUENCE [LARGE SCALE GENOMIC DNA]</scope>
    <source>
        <strain evidence="5">Re1</strain>
    </source>
</reference>
<keyword evidence="1 2" id="KW-0238">DNA-binding</keyword>
<accession>F4LTF5</accession>
<evidence type="ECO:0000259" key="3">
    <source>
        <dbReference type="PROSITE" id="PS50977"/>
    </source>
</evidence>
<dbReference type="RefSeq" id="WP_013777410.1">
    <property type="nucleotide sequence ID" value="NC_015519.1"/>
</dbReference>
<proteinExistence type="predicted"/>
<dbReference type="InterPro" id="IPR050624">
    <property type="entry name" value="HTH-type_Tx_Regulator"/>
</dbReference>
<dbReference type="InterPro" id="IPR009057">
    <property type="entry name" value="Homeodomain-like_sf"/>
</dbReference>
<dbReference type="SUPFAM" id="SSF48498">
    <property type="entry name" value="Tetracyclin repressor-like, C-terminal domain"/>
    <property type="match status" value="1"/>
</dbReference>
<sequence length="202" mass="23639">MARGFTDREKEIIRSELINAGRELFGTYGLKKTSIEDLTKAVGIAQGSFYTFFDSKEDLYLEVMDSEGEAIKEKFLKQEKSFGRLTRKNFKAFFKKVLNVVNTNPIIKQMFLEEEVDLLVRKIPPEKMKEYNKRFVRDFLPLIEKWQREGAIIDNYRPEVIVAVLQSMYYPILHKKDFDDGIFEEMIEFLVDIVAKGLVVEA</sequence>
<accession>L0RVW9</accession>
<dbReference type="PROSITE" id="PS01081">
    <property type="entry name" value="HTH_TETR_1"/>
    <property type="match status" value="1"/>
</dbReference>
<dbReference type="InterPro" id="IPR023772">
    <property type="entry name" value="DNA-bd_HTH_TetR-type_CS"/>
</dbReference>
<dbReference type="Gene3D" id="1.10.357.10">
    <property type="entry name" value="Tetracycline Repressor, domain 2"/>
    <property type="match status" value="1"/>
</dbReference>
<dbReference type="PROSITE" id="PS50977">
    <property type="entry name" value="HTH_TETR_2"/>
    <property type="match status" value="1"/>
</dbReference>
<evidence type="ECO:0000313" key="4">
    <source>
        <dbReference type="EMBL" id="CCP24991.1"/>
    </source>
</evidence>
<dbReference type="eggNOG" id="COG1309">
    <property type="taxonomic scope" value="Bacteria"/>
</dbReference>
<dbReference type="SUPFAM" id="SSF46689">
    <property type="entry name" value="Homeodomain-like"/>
    <property type="match status" value="1"/>
</dbReference>
<dbReference type="Pfam" id="PF00440">
    <property type="entry name" value="TetR_N"/>
    <property type="match status" value="1"/>
</dbReference>
<dbReference type="KEGG" id="tep:TepRe1_0283"/>
<dbReference type="EMBL" id="HF563609">
    <property type="protein sequence ID" value="CCP24991.1"/>
    <property type="molecule type" value="Genomic_DNA"/>
</dbReference>
<evidence type="ECO:0000313" key="5">
    <source>
        <dbReference type="Proteomes" id="UP000010802"/>
    </source>
</evidence>
<protein>
    <submittedName>
        <fullName evidence="4">Transcriptional regulator, TetR family</fullName>
    </submittedName>
</protein>
<dbReference type="InterPro" id="IPR036271">
    <property type="entry name" value="Tet_transcr_reg_TetR-rel_C_sf"/>
</dbReference>
<feature type="domain" description="HTH tetR-type" evidence="3">
    <location>
        <begin position="11"/>
        <end position="71"/>
    </location>
</feature>
<dbReference type="HOGENOM" id="CLU_069356_42_1_9"/>
<evidence type="ECO:0000256" key="2">
    <source>
        <dbReference type="PROSITE-ProRule" id="PRU00335"/>
    </source>
</evidence>
<dbReference type="KEGG" id="tae:TepiRe1_0315"/>
<dbReference type="OrthoDB" id="9812484at2"/>
<dbReference type="GO" id="GO:0003677">
    <property type="term" value="F:DNA binding"/>
    <property type="evidence" value="ECO:0007669"/>
    <property type="project" value="UniProtKB-UniRule"/>
</dbReference>
<dbReference type="AlphaFoldDB" id="F4LTF5"/>
<feature type="DNA-binding region" description="H-T-H motif" evidence="2">
    <location>
        <begin position="34"/>
        <end position="53"/>
    </location>
</feature>
<evidence type="ECO:0000256" key="1">
    <source>
        <dbReference type="ARBA" id="ARBA00023125"/>
    </source>
</evidence>